<keyword evidence="2" id="KW-0808">Transferase</keyword>
<dbReference type="Pfam" id="PF13621">
    <property type="entry name" value="Cupin_8"/>
    <property type="match status" value="1"/>
</dbReference>
<accession>A0AA96WM65</accession>
<sequence>MSSTQFQPCYPTSLSVPERIIKAETGSFSQQFNQTSFRFSHNLADHPLFEIPRLVELAEFVSTHLGPEKVTCLVGGQVPVGCKWSDRVHKGRVEEAIAHIEESGSLVLINDAEVDPEYCALLEQIILELETLTGVPLRQEITWMDAYIFITSPNTITNYHIDHESNFLFQIKGEKEVNLFDQKDRSILTEEELEAFYVGNVEAADYHPEHQSKASVYHLTPGEGVHHPVNAPHWVKTKQQFSVTLSINFYLRSFDLKARIYQANYFLRKLKLKPTPPGQSVWQDTLKIQLIGLFSTQKPITKQDVHKSGINQIKKLLGLPVRAVRKLQQFPETLLLNAPVISDYYRFYWCFPRKTAACRGVYSTFAEALQALPANARISHNQPDMHEQASVSEYTACRVLGRLDPFDYPMLPWLRQALEDSTTVFDLGGNVGVSYYGFQNHITFPENLCWTVCELSELVNAGEKLARETNSSALKFTTELVDADGYDILLTIGTLQYIEPTLATLLSQFKTKPRHLLINHTPFYEGPTFVTLQNLGYAFSPYKVENRLSFIQALQSVGYELIDSCQLDRQCRIPFHANRQVTAYYGFYFKLIEIH</sequence>
<dbReference type="NCBIfam" id="TIGR04325">
    <property type="entry name" value="MTase_LIC12133"/>
    <property type="match status" value="1"/>
</dbReference>
<dbReference type="Gene3D" id="2.60.120.650">
    <property type="entry name" value="Cupin"/>
    <property type="match status" value="1"/>
</dbReference>
<dbReference type="InterPro" id="IPR003347">
    <property type="entry name" value="JmjC_dom"/>
</dbReference>
<dbReference type="EC" id="2.1.1.-" evidence="2"/>
<dbReference type="InterPro" id="IPR027612">
    <property type="entry name" value="Put_MTase_LIC12133"/>
</dbReference>
<protein>
    <submittedName>
        <fullName evidence="2">Methyltransferase, TIGR04325 family</fullName>
        <ecNumber evidence="2">2.1.1.-</ecNumber>
    </submittedName>
</protein>
<name>A0AA96WM65_9CYAN</name>
<evidence type="ECO:0000259" key="1">
    <source>
        <dbReference type="PROSITE" id="PS51184"/>
    </source>
</evidence>
<dbReference type="PROSITE" id="PS51184">
    <property type="entry name" value="JMJC"/>
    <property type="match status" value="1"/>
</dbReference>
<dbReference type="GO" id="GO:0008168">
    <property type="term" value="F:methyltransferase activity"/>
    <property type="evidence" value="ECO:0007669"/>
    <property type="project" value="UniProtKB-KW"/>
</dbReference>
<dbReference type="GO" id="GO:0032259">
    <property type="term" value="P:methylation"/>
    <property type="evidence" value="ECO:0007669"/>
    <property type="project" value="UniProtKB-KW"/>
</dbReference>
<dbReference type="EMBL" id="CP053587">
    <property type="protein sequence ID" value="WNZ27669.1"/>
    <property type="molecule type" value="Genomic_DNA"/>
</dbReference>
<gene>
    <name evidence="2" type="ORF">HJG54_33005</name>
</gene>
<organism evidence="2">
    <name type="scientific">Leptolyngbya sp. NK1-12</name>
    <dbReference type="NCBI Taxonomy" id="2547451"/>
    <lineage>
        <taxon>Bacteria</taxon>
        <taxon>Bacillati</taxon>
        <taxon>Cyanobacteriota</taxon>
        <taxon>Cyanophyceae</taxon>
        <taxon>Leptolyngbyales</taxon>
        <taxon>Leptolyngbyaceae</taxon>
        <taxon>Leptolyngbya group</taxon>
        <taxon>Leptolyngbya</taxon>
    </lineage>
</organism>
<feature type="domain" description="JmjC" evidence="1">
    <location>
        <begin position="111"/>
        <end position="266"/>
    </location>
</feature>
<evidence type="ECO:0000313" key="2">
    <source>
        <dbReference type="EMBL" id="WNZ27669.1"/>
    </source>
</evidence>
<dbReference type="AlphaFoldDB" id="A0AA96WM65"/>
<dbReference type="RefSeq" id="WP_316436090.1">
    <property type="nucleotide sequence ID" value="NZ_CP053587.1"/>
</dbReference>
<dbReference type="SUPFAM" id="SSF51197">
    <property type="entry name" value="Clavaminate synthase-like"/>
    <property type="match status" value="1"/>
</dbReference>
<dbReference type="InterPro" id="IPR041667">
    <property type="entry name" value="Cupin_8"/>
</dbReference>
<keyword evidence="2" id="KW-0489">Methyltransferase</keyword>
<reference evidence="2" key="1">
    <citation type="submission" date="2020-05" db="EMBL/GenBank/DDBJ databases">
        <authorList>
            <person name="Zhu T."/>
            <person name="Keshari N."/>
            <person name="Lu X."/>
        </authorList>
    </citation>
    <scope>NUCLEOTIDE SEQUENCE</scope>
    <source>
        <strain evidence="2">NK1-12</strain>
    </source>
</reference>
<proteinExistence type="predicted"/>